<keyword evidence="4" id="KW-1185">Reference proteome</keyword>
<reference evidence="4" key="1">
    <citation type="submission" date="2013-07" db="EMBL/GenBank/DDBJ databases">
        <title>Isolation and characterization of PM16 - a novel Podoviridae bacteriophage specific for Proteus mirabilis.</title>
        <authorList>
            <person name="Morozova V.V."/>
            <person name="Tupikin A.E."/>
            <person name="Kabilov M.R."/>
            <person name="Kurilshikov A.M."/>
            <person name="Babkin I.V."/>
            <person name="Shedko E.D."/>
        </authorList>
    </citation>
    <scope>NUCLEOTIDE SEQUENCE [LARGE SCALE GENOMIC DNA]</scope>
</reference>
<dbReference type="OrthoDB" id="695at10239"/>
<dbReference type="EMBL" id="KF319020">
    <property type="protein sequence ID" value="AGZ17284.1"/>
    <property type="molecule type" value="Genomic_DNA"/>
</dbReference>
<dbReference type="Gene3D" id="3.30.420.240">
    <property type="match status" value="1"/>
</dbReference>
<name>A0A0A6ZK93_9CAUD</name>
<gene>
    <name evidence="3" type="ORF">PM16_40</name>
</gene>
<feature type="compositionally biased region" description="Basic residues" evidence="1">
    <location>
        <begin position="609"/>
        <end position="628"/>
    </location>
</feature>
<dbReference type="KEGG" id="vg:24722484"/>
<evidence type="ECO:0000259" key="2">
    <source>
        <dbReference type="Pfam" id="PF22530"/>
    </source>
</evidence>
<dbReference type="RefSeq" id="YP_009147874.1">
    <property type="nucleotide sequence ID" value="NC_027342.1"/>
</dbReference>
<sequence length="628" mass="70610">MAVNVPHYEPSEQVISRLRLLSAKLKPLSANPRSISFDVRQEIALMMAITFQDFRDFAYVGMQLLGFKLTPMQADIAWYMQHCPNKAMVSAQRGEAKSTLAALFAVWSLVQNQKFRILIVSAASDQANEVASLVVRLLDTWFMLCYLKADASLGDRSSYEKYDVHRDLKGYDKSPSVACVGLGSALPGKRADLLIPDDIESSKNGLTQTEREKIKVLSKEFGAICTHGKILYLGTPQTKDSVYKDLPSRGYEIRIWPGRVPSDDMVEKYGSTLAPYILNLIKNGAEQTGYGRTGTMGEATDPTHIGESTLLDKEDEYGIEGFYLQYMLDTSLSDEMRTRIRLSDLLVFSGETDKTPSTFSYIQDRQYQIDDPHAGIRGVKWYAPASTGTPFIPFTHKIMVIDPAGNGGDEVSFAIGGAASSYIHLFTVGGLRGGMSTSNIDTLIDLATEFDIKDIVIESNMGHGTVSMLFRNRFLERKIFGVGIRDLNNTMQKERRIIDTVSPVTRRHRLIVHSRAIEDDVKYCMQHPQERRWNYSAFTQMQGITYDRGSLTKDDRVDAVAMLVSELNAHLVQDERKAAEIALEKQGREFVQNPMGYSDFNSKTSKNGVQRHLRGIHNRSTQRGRRRR</sequence>
<protein>
    <submittedName>
        <fullName evidence="3">Putative DNA maturase B</fullName>
    </submittedName>
</protein>
<dbReference type="InterPro" id="IPR047987">
    <property type="entry name" value="Gp19-like_virus"/>
</dbReference>
<proteinExistence type="predicted"/>
<feature type="region of interest" description="Disordered" evidence="1">
    <location>
        <begin position="594"/>
        <end position="628"/>
    </location>
</feature>
<dbReference type="Proteomes" id="UP000031091">
    <property type="component" value="Segment"/>
</dbReference>
<dbReference type="GeneID" id="24722484"/>
<accession>A0A0A6ZK93</accession>
<dbReference type="Gene3D" id="3.40.50.300">
    <property type="entry name" value="P-loop containing nucleotide triphosphate hydrolases"/>
    <property type="match status" value="1"/>
</dbReference>
<evidence type="ECO:0000256" key="1">
    <source>
        <dbReference type="SAM" id="MobiDB-lite"/>
    </source>
</evidence>
<dbReference type="Pfam" id="PF22530">
    <property type="entry name" value="Terminase-T7_RNaseH-like"/>
    <property type="match status" value="1"/>
</dbReference>
<dbReference type="InterPro" id="IPR054762">
    <property type="entry name" value="Gp19_RNaseH-like"/>
</dbReference>
<dbReference type="NCBIfam" id="NF033889">
    <property type="entry name" value="termin_lrg_T7"/>
    <property type="match status" value="1"/>
</dbReference>
<feature type="compositionally biased region" description="Polar residues" evidence="1">
    <location>
        <begin position="599"/>
        <end position="608"/>
    </location>
</feature>
<evidence type="ECO:0000313" key="3">
    <source>
        <dbReference type="EMBL" id="AGZ17284.1"/>
    </source>
</evidence>
<evidence type="ECO:0000313" key="4">
    <source>
        <dbReference type="Proteomes" id="UP000031091"/>
    </source>
</evidence>
<organism evidence="3 4">
    <name type="scientific">Proteus phage PM16</name>
    <dbReference type="NCBI Taxonomy" id="1357704"/>
    <lineage>
        <taxon>Viruses</taxon>
        <taxon>Duplodnaviria</taxon>
        <taxon>Heunggongvirae</taxon>
        <taxon>Uroviricota</taxon>
        <taxon>Caudoviricetes</taxon>
        <taxon>Autographivirales</taxon>
        <taxon>Autoscriptoviridae</taxon>
        <taxon>Slopekvirinae</taxon>
        <taxon>Novosibovirus</taxon>
        <taxon>Novosibovirus PM16</taxon>
    </lineage>
</organism>
<dbReference type="InterPro" id="IPR027417">
    <property type="entry name" value="P-loop_NTPase"/>
</dbReference>
<feature type="domain" description="Terminase large subunit ribonuclease H-like" evidence="2">
    <location>
        <begin position="401"/>
        <end position="510"/>
    </location>
</feature>